<keyword evidence="1" id="KW-0472">Membrane</keyword>
<accession>A0A2I1I5N7</accession>
<feature type="transmembrane region" description="Helical" evidence="1">
    <location>
        <begin position="91"/>
        <end position="122"/>
    </location>
</feature>
<dbReference type="AlphaFoldDB" id="A0A2I1I5N7"/>
<dbReference type="RefSeq" id="WP_101627969.1">
    <property type="nucleotide sequence ID" value="NZ_JBQOSN010000008.1"/>
</dbReference>
<comment type="caution">
    <text evidence="2">The sequence shown here is derived from an EMBL/GenBank/DDBJ whole genome shotgun (WGS) entry which is preliminary data.</text>
</comment>
<protein>
    <recommendedName>
        <fullName evidence="4">ABC transporter permease</fullName>
    </recommendedName>
</protein>
<evidence type="ECO:0000313" key="3">
    <source>
        <dbReference type="Proteomes" id="UP000234545"/>
    </source>
</evidence>
<evidence type="ECO:0000256" key="1">
    <source>
        <dbReference type="SAM" id="Phobius"/>
    </source>
</evidence>
<dbReference type="OrthoDB" id="4399269at2"/>
<organism evidence="2 3">
    <name type="scientific">Schaalia turicensis</name>
    <dbReference type="NCBI Taxonomy" id="131111"/>
    <lineage>
        <taxon>Bacteria</taxon>
        <taxon>Bacillati</taxon>
        <taxon>Actinomycetota</taxon>
        <taxon>Actinomycetes</taxon>
        <taxon>Actinomycetales</taxon>
        <taxon>Actinomycetaceae</taxon>
        <taxon>Schaalia</taxon>
    </lineage>
</organism>
<evidence type="ECO:0008006" key="4">
    <source>
        <dbReference type="Google" id="ProtNLM"/>
    </source>
</evidence>
<dbReference type="EMBL" id="PKKJ01000003">
    <property type="protein sequence ID" value="PKY66455.1"/>
    <property type="molecule type" value="Genomic_DNA"/>
</dbReference>
<feature type="transmembrane region" description="Helical" evidence="1">
    <location>
        <begin position="239"/>
        <end position="260"/>
    </location>
</feature>
<gene>
    <name evidence="2" type="ORF">CYJ25_04315</name>
</gene>
<keyword evidence="1" id="KW-0812">Transmembrane</keyword>
<evidence type="ECO:0000313" key="2">
    <source>
        <dbReference type="EMBL" id="PKY66455.1"/>
    </source>
</evidence>
<dbReference type="Proteomes" id="UP000234545">
    <property type="component" value="Unassembled WGS sequence"/>
</dbReference>
<feature type="transmembrane region" description="Helical" evidence="1">
    <location>
        <begin position="142"/>
        <end position="169"/>
    </location>
</feature>
<name>A0A2I1I5N7_9ACTO</name>
<feature type="transmembrane region" description="Helical" evidence="1">
    <location>
        <begin position="48"/>
        <end position="70"/>
    </location>
</feature>
<proteinExistence type="predicted"/>
<reference evidence="2 3" key="1">
    <citation type="submission" date="2017-12" db="EMBL/GenBank/DDBJ databases">
        <title>Phylogenetic diversity of female urinary microbiome.</title>
        <authorList>
            <person name="Thomas-White K."/>
            <person name="Wolfe A.J."/>
        </authorList>
    </citation>
    <scope>NUCLEOTIDE SEQUENCE [LARGE SCALE GENOMIC DNA]</scope>
    <source>
        <strain evidence="2 3">UMB0250</strain>
    </source>
</reference>
<feature type="transmembrane region" description="Helical" evidence="1">
    <location>
        <begin position="181"/>
        <end position="207"/>
    </location>
</feature>
<sequence length="270" mass="29718">MFGTLFGYELRENAKAVVQTLGILQVMCLVAFVAVAVDFPVFSGFSSSFALLVAPMMPLAVLLVLAQAYWKSMHGQMAYFTHLLPVRGRDLFWSKVLVALVYALVAIVLTLVNWGVLALLKAHKAGLSVQEFWHRTAVIWDFPSWIVCFAVVAVVVQLVTIVLEVAGVMSLSARERWQKHGFGAAVVGFVILYLANQVVTFAAMAFFPLKMDINTGELRFGFWVTDLVNALLTDTDPQFVGIGAPVGVVLLAIGVAWWSVRSIERHTSVR</sequence>
<feature type="transmembrane region" description="Helical" evidence="1">
    <location>
        <begin position="21"/>
        <end position="42"/>
    </location>
</feature>
<keyword evidence="1" id="KW-1133">Transmembrane helix</keyword>